<dbReference type="InterPro" id="IPR001611">
    <property type="entry name" value="Leu-rich_rpt"/>
</dbReference>
<reference evidence="1" key="1">
    <citation type="submission" date="2021-12" db="EMBL/GenBank/DDBJ databases">
        <authorList>
            <person name="Martin H S."/>
        </authorList>
    </citation>
    <scope>NUCLEOTIDE SEQUENCE</scope>
</reference>
<protein>
    <submittedName>
        <fullName evidence="1">Uncharacterized protein</fullName>
    </submittedName>
</protein>
<evidence type="ECO:0000313" key="1">
    <source>
        <dbReference type="EMBL" id="CAH0731528.1"/>
    </source>
</evidence>
<accession>A0A8J9VVZ4</accession>
<dbReference type="Pfam" id="PF13516">
    <property type="entry name" value="LRR_6"/>
    <property type="match status" value="3"/>
</dbReference>
<name>A0A8J9VVZ4_9NEOP</name>
<dbReference type="PANTHER" id="PTHR46984:SF1">
    <property type="entry name" value="LEUCINE-RICH REPEAT-CONTAINING PROTEIN 71"/>
    <property type="match status" value="1"/>
</dbReference>
<dbReference type="InterPro" id="IPR053040">
    <property type="entry name" value="LRR-containing_protein_71"/>
</dbReference>
<organism evidence="1 2">
    <name type="scientific">Brenthis ino</name>
    <name type="common">lesser marbled fritillary</name>
    <dbReference type="NCBI Taxonomy" id="405034"/>
    <lineage>
        <taxon>Eukaryota</taxon>
        <taxon>Metazoa</taxon>
        <taxon>Ecdysozoa</taxon>
        <taxon>Arthropoda</taxon>
        <taxon>Hexapoda</taxon>
        <taxon>Insecta</taxon>
        <taxon>Pterygota</taxon>
        <taxon>Neoptera</taxon>
        <taxon>Endopterygota</taxon>
        <taxon>Lepidoptera</taxon>
        <taxon>Glossata</taxon>
        <taxon>Ditrysia</taxon>
        <taxon>Papilionoidea</taxon>
        <taxon>Nymphalidae</taxon>
        <taxon>Heliconiinae</taxon>
        <taxon>Argynnini</taxon>
        <taxon>Brenthis</taxon>
    </lineage>
</organism>
<sequence>MEKQSADEQQFESRPRPDDFSNYLPWACNQLQLDATIIINKVIQNEYVSAAMTDRVKKVKSKIKLSQSRHNVGSDQEREEKSTSNPLPLLYNEKVVKIFTIYDSFFNLVEIRFDKNNHLPRLIFKIIGLIIQFQPNIAKIEINGGMDGFTVYEINKFLNISNITELCFDGCFLKEANYDILLDTNSSLRHLSLSRCKIDDNVVLNIANKLSYPLPASKSLYILNLSSNRITDLGTQYLAQALRSNRNLSYLNLADNRITDDGAGYLLHVFAEFSLTSNELLEARFRHMVFLKNKNIMMDRTVKELRSGELDRKIAKRKFTRSVSAASGKKGKLEKESSLKSIGDTKSLLNMDFLYYDKAVNMVENTLGEFNDPFCANNTNVKEGMVYSKGNNTLCYLNLAYNNLSFLSLKKILAVLMFQKLLDRKPRGLINLLIEGNNLPVSCKEMNQIDDVLDMGLMVHYRRLSGNKKRPQSKTTSR</sequence>
<dbReference type="AlphaFoldDB" id="A0A8J9VVZ4"/>
<dbReference type="OrthoDB" id="120976at2759"/>
<dbReference type="EMBL" id="OV170229">
    <property type="protein sequence ID" value="CAH0731528.1"/>
    <property type="molecule type" value="Genomic_DNA"/>
</dbReference>
<proteinExistence type="predicted"/>
<evidence type="ECO:0000313" key="2">
    <source>
        <dbReference type="Proteomes" id="UP000838878"/>
    </source>
</evidence>
<dbReference type="Gene3D" id="3.80.10.10">
    <property type="entry name" value="Ribonuclease Inhibitor"/>
    <property type="match status" value="1"/>
</dbReference>
<dbReference type="InterPro" id="IPR032675">
    <property type="entry name" value="LRR_dom_sf"/>
</dbReference>
<dbReference type="PANTHER" id="PTHR46984">
    <property type="entry name" value="LEUCINE-RICH REPEAT-CONTAINING PROTEIN 71"/>
    <property type="match status" value="1"/>
</dbReference>
<dbReference type="SMART" id="SM00368">
    <property type="entry name" value="LRR_RI"/>
    <property type="match status" value="4"/>
</dbReference>
<feature type="non-terminal residue" evidence="1">
    <location>
        <position position="478"/>
    </location>
</feature>
<dbReference type="Proteomes" id="UP000838878">
    <property type="component" value="Chromosome 9"/>
</dbReference>
<gene>
    <name evidence="1" type="ORF">BINO364_LOCUS16370</name>
</gene>
<dbReference type="SUPFAM" id="SSF52047">
    <property type="entry name" value="RNI-like"/>
    <property type="match status" value="1"/>
</dbReference>
<keyword evidence="2" id="KW-1185">Reference proteome</keyword>